<feature type="compositionally biased region" description="Low complexity" evidence="1">
    <location>
        <begin position="749"/>
        <end position="767"/>
    </location>
</feature>
<feature type="compositionally biased region" description="Basic and acidic residues" evidence="1">
    <location>
        <begin position="297"/>
        <end position="413"/>
    </location>
</feature>
<feature type="compositionally biased region" description="Pro residues" evidence="1">
    <location>
        <begin position="30"/>
        <end position="51"/>
    </location>
</feature>
<feature type="compositionally biased region" description="Basic and acidic residues" evidence="1">
    <location>
        <begin position="771"/>
        <end position="786"/>
    </location>
</feature>
<feature type="region of interest" description="Disordered" evidence="1">
    <location>
        <begin position="176"/>
        <end position="445"/>
    </location>
</feature>
<evidence type="ECO:0000313" key="3">
    <source>
        <dbReference type="Proteomes" id="UP000030108"/>
    </source>
</evidence>
<reference evidence="3" key="1">
    <citation type="journal article" date="2014" name="Genome Announc.">
        <title>Draft genome sequence of the plant-pathogenic soil fungus Rhizoctonia solani anastomosis group 3 strain Rhs1AP.</title>
        <authorList>
            <person name="Cubeta M.A."/>
            <person name="Thomas E."/>
            <person name="Dean R.A."/>
            <person name="Jabaji S."/>
            <person name="Neate S.M."/>
            <person name="Tavantzis S."/>
            <person name="Toda T."/>
            <person name="Vilgalys R."/>
            <person name="Bharathan N."/>
            <person name="Fedorova-Abrams N."/>
            <person name="Pakala S.B."/>
            <person name="Pakala S.M."/>
            <person name="Zafar N."/>
            <person name="Joardar V."/>
            <person name="Losada L."/>
            <person name="Nierman W.C."/>
        </authorList>
    </citation>
    <scope>NUCLEOTIDE SEQUENCE [LARGE SCALE GENOMIC DNA]</scope>
    <source>
        <strain evidence="3">AG-3</strain>
    </source>
</reference>
<feature type="compositionally biased region" description="Basic and acidic residues" evidence="1">
    <location>
        <begin position="80"/>
        <end position="92"/>
    </location>
</feature>
<feature type="compositionally biased region" description="Pro residues" evidence="1">
    <location>
        <begin position="187"/>
        <end position="196"/>
    </location>
</feature>
<feature type="region of interest" description="Disordered" evidence="1">
    <location>
        <begin position="1"/>
        <end position="136"/>
    </location>
</feature>
<dbReference type="PANTHER" id="PTHR48125:SF12">
    <property type="entry name" value="AT HOOK TRANSCRIPTION FACTOR FAMILY-RELATED"/>
    <property type="match status" value="1"/>
</dbReference>
<proteinExistence type="predicted"/>
<organism evidence="2 3">
    <name type="scientific">Rhizoctonia solani AG-3 Rhs1AP</name>
    <dbReference type="NCBI Taxonomy" id="1086054"/>
    <lineage>
        <taxon>Eukaryota</taxon>
        <taxon>Fungi</taxon>
        <taxon>Dikarya</taxon>
        <taxon>Basidiomycota</taxon>
        <taxon>Agaricomycotina</taxon>
        <taxon>Agaricomycetes</taxon>
        <taxon>Cantharellales</taxon>
        <taxon>Ceratobasidiaceae</taxon>
        <taxon>Rhizoctonia</taxon>
    </lineage>
</organism>
<sequence>MAGPSGLYMPPPPQEMKASRKSARRAKSNIPPPQPVFPPVPPTAPEAPIHPIPYNNSGPSWHHKPGPILPEGWIPDADDEGHIDIPPAHEIHPSPLLVNNDLGERSQHPVIPNAPLPKTPKHRAGSQPTASYTPMVIPEDHYYDEDDEDDEIDIPIMHEPVFDPLAVRTPAHYGRPLSVIPELSPEYQPPPIPDAPLPSARHSTRSRHSQPYYRHEQDDHSATVSVESGADASVHRSIWRRPSSLTPTSPAPPVVQQHVQDDPRTPPPPIVPSAQIPVTPISPESVPPLPKKTRADRRRDREVEHARDQAWEREERERNRQGRERERLQRDEQQMELDRKMQEQRAREAYETERLQARESKEREREERRRERERKDSERERKEKEKDLKEQERERRYREREKNRDRDRTERRRSYNPTPAAPIVPPNPIVAPSPAPETSPHESVAPHVSIGRVPLSEDRQITFPMPHIVSPPKQIVGGPGVIVDGPSIIVEGPSTMVDGPSRFVDGPSRIVGGHSSIGGGPTRIGGGPTRIGEGPGRIGEGPSRIGDGPSRIGEGPSRIGDGPSRIGEGPSRIGEGPAHIGEGPLHIGEGPTYIAKPSERIVPPIIPPPPIPDGHYAPYSPMSGPGSAGTEPRRRPYSYAPATSATPVTPRSQPSQPPSIPSMKMPTPEPWNDPENPRRRQDADEAAINAYVRAVEQARKLQAGEEDDEEDEESVQRYMKAKFGDMGGNHSDNDNDNDNDNDLEEESSSGHLSPESESQSSSEMTESTMSDPRHPDDPYYRPDDAQSRASVPTIILNSPVCLLVHLSFYRY</sequence>
<feature type="compositionally biased region" description="Acidic residues" evidence="1">
    <location>
        <begin position="704"/>
        <end position="713"/>
    </location>
</feature>
<feature type="compositionally biased region" description="Polar residues" evidence="1">
    <location>
        <begin position="641"/>
        <end position="651"/>
    </location>
</feature>
<feature type="compositionally biased region" description="Gly residues" evidence="1">
    <location>
        <begin position="515"/>
        <end position="539"/>
    </location>
</feature>
<comment type="caution">
    <text evidence="2">The sequence shown here is derived from an EMBL/GenBank/DDBJ whole genome shotgun (WGS) entry which is preliminary data.</text>
</comment>
<evidence type="ECO:0000256" key="1">
    <source>
        <dbReference type="SAM" id="MobiDB-lite"/>
    </source>
</evidence>
<feature type="compositionally biased region" description="Pro residues" evidence="1">
    <location>
        <begin position="419"/>
        <end position="437"/>
    </location>
</feature>
<gene>
    <name evidence="2" type="ORF">RSOL_125790</name>
</gene>
<dbReference type="PANTHER" id="PTHR48125">
    <property type="entry name" value="LP07818P1"/>
    <property type="match status" value="1"/>
</dbReference>
<dbReference type="EMBL" id="JATN01000322">
    <property type="protein sequence ID" value="EUC55645.1"/>
    <property type="molecule type" value="Genomic_DNA"/>
</dbReference>
<feature type="region of interest" description="Disordered" evidence="1">
    <location>
        <begin position="513"/>
        <end position="786"/>
    </location>
</feature>
<evidence type="ECO:0000313" key="2">
    <source>
        <dbReference type="EMBL" id="EUC55645.1"/>
    </source>
</evidence>
<dbReference type="AlphaFoldDB" id="X8J0W3"/>
<feature type="compositionally biased region" description="Acidic residues" evidence="1">
    <location>
        <begin position="734"/>
        <end position="747"/>
    </location>
</feature>
<dbReference type="Proteomes" id="UP000030108">
    <property type="component" value="Unassembled WGS sequence"/>
</dbReference>
<name>X8J0W3_9AGAM</name>
<protein>
    <submittedName>
        <fullName evidence="2">Chromatin assembly factor 1 p150 subunit</fullName>
    </submittedName>
</protein>
<accession>X8J0W3</accession>
<dbReference type="OrthoDB" id="3268221at2759"/>